<feature type="DNA-binding region" description="HMG box" evidence="1">
    <location>
        <begin position="1"/>
        <end position="40"/>
    </location>
</feature>
<dbReference type="InterPro" id="IPR009071">
    <property type="entry name" value="HMG_box_dom"/>
</dbReference>
<dbReference type="GO" id="GO:0005634">
    <property type="term" value="C:nucleus"/>
    <property type="evidence" value="ECO:0007669"/>
    <property type="project" value="UniProtKB-UniRule"/>
</dbReference>
<dbReference type="GO" id="GO:0003677">
    <property type="term" value="F:DNA binding"/>
    <property type="evidence" value="ECO:0007669"/>
    <property type="project" value="UniProtKB-UniRule"/>
</dbReference>
<feature type="domain" description="HMG box" evidence="3">
    <location>
        <begin position="1"/>
        <end position="40"/>
    </location>
</feature>
<reference evidence="4 5" key="1">
    <citation type="journal article" date="2023" name="Int. J. Mol. Sci.">
        <title>De Novo Assembly and Annotation of 11 Diverse Shrub Willow (Salix) Genomes Reveals Novel Gene Organization in Sex-Linked Regions.</title>
        <authorList>
            <person name="Hyden B."/>
            <person name="Feng K."/>
            <person name="Yates T.B."/>
            <person name="Jawdy S."/>
            <person name="Cereghino C."/>
            <person name="Smart L.B."/>
            <person name="Muchero W."/>
        </authorList>
    </citation>
    <scope>NUCLEOTIDE SEQUENCE [LARGE SCALE GENOMIC DNA]</scope>
    <source>
        <tissue evidence="4">Shoot tip</tissue>
    </source>
</reference>
<organism evidence="4 5">
    <name type="scientific">Salix udensis</name>
    <dbReference type="NCBI Taxonomy" id="889485"/>
    <lineage>
        <taxon>Eukaryota</taxon>
        <taxon>Viridiplantae</taxon>
        <taxon>Streptophyta</taxon>
        <taxon>Embryophyta</taxon>
        <taxon>Tracheophyta</taxon>
        <taxon>Spermatophyta</taxon>
        <taxon>Magnoliopsida</taxon>
        <taxon>eudicotyledons</taxon>
        <taxon>Gunneridae</taxon>
        <taxon>Pentapetalae</taxon>
        <taxon>rosids</taxon>
        <taxon>fabids</taxon>
        <taxon>Malpighiales</taxon>
        <taxon>Salicaceae</taxon>
        <taxon>Saliceae</taxon>
        <taxon>Salix</taxon>
    </lineage>
</organism>
<feature type="region of interest" description="Disordered" evidence="2">
    <location>
        <begin position="1"/>
        <end position="28"/>
    </location>
</feature>
<evidence type="ECO:0000256" key="1">
    <source>
        <dbReference type="PROSITE-ProRule" id="PRU00267"/>
    </source>
</evidence>
<dbReference type="InterPro" id="IPR044601">
    <property type="entry name" value="HMGB6/HMGB13"/>
</dbReference>
<dbReference type="PROSITE" id="PS50118">
    <property type="entry name" value="HMG_BOX_2"/>
    <property type="match status" value="1"/>
</dbReference>
<evidence type="ECO:0000313" key="4">
    <source>
        <dbReference type="EMBL" id="KAJ6415066.1"/>
    </source>
</evidence>
<keyword evidence="1" id="KW-0238">DNA-binding</keyword>
<proteinExistence type="predicted"/>
<dbReference type="AlphaFoldDB" id="A0AAD6K127"/>
<dbReference type="InterPro" id="IPR036910">
    <property type="entry name" value="HMG_box_dom_sf"/>
</dbReference>
<gene>
    <name evidence="4" type="ORF">OIU84_003960</name>
</gene>
<evidence type="ECO:0000313" key="5">
    <source>
        <dbReference type="Proteomes" id="UP001162972"/>
    </source>
</evidence>
<sequence length="67" mass="8028">MAAKIAGEEWKNMTEKQRGPYEEVAEKNREKYMQEMEAYKQTRDGEAMNLKKEEEEQMKLQKQEALN</sequence>
<dbReference type="Gene3D" id="1.10.30.10">
    <property type="entry name" value="High mobility group box domain"/>
    <property type="match status" value="1"/>
</dbReference>
<dbReference type="EMBL" id="JAPFFJ010000012">
    <property type="protein sequence ID" value="KAJ6415066.1"/>
    <property type="molecule type" value="Genomic_DNA"/>
</dbReference>
<comment type="caution">
    <text evidence="4">The sequence shown here is derived from an EMBL/GenBank/DDBJ whole genome shotgun (WGS) entry which is preliminary data.</text>
</comment>
<protein>
    <recommendedName>
        <fullName evidence="3">HMG box domain-containing protein</fullName>
    </recommendedName>
</protein>
<dbReference type="SUPFAM" id="SSF47095">
    <property type="entry name" value="HMG-box"/>
    <property type="match status" value="1"/>
</dbReference>
<dbReference type="Proteomes" id="UP001162972">
    <property type="component" value="Chromosome 3"/>
</dbReference>
<name>A0AAD6K127_9ROSI</name>
<keyword evidence="5" id="KW-1185">Reference proteome</keyword>
<evidence type="ECO:0000259" key="3">
    <source>
        <dbReference type="PROSITE" id="PS50118"/>
    </source>
</evidence>
<dbReference type="PANTHER" id="PTHR46912:SF1">
    <property type="entry name" value="HIGH MOBILITY GROUP B PROTEIN 13"/>
    <property type="match status" value="1"/>
</dbReference>
<dbReference type="PANTHER" id="PTHR46912">
    <property type="entry name" value="HIGH MOBILITY GROUP B PROTEIN 13"/>
    <property type="match status" value="1"/>
</dbReference>
<accession>A0AAD6K127</accession>
<evidence type="ECO:0000256" key="2">
    <source>
        <dbReference type="SAM" id="MobiDB-lite"/>
    </source>
</evidence>
<dbReference type="Pfam" id="PF00505">
    <property type="entry name" value="HMG_box"/>
    <property type="match status" value="1"/>
</dbReference>
<keyword evidence="1" id="KW-0539">Nucleus</keyword>